<feature type="signal peptide" evidence="2">
    <location>
        <begin position="1"/>
        <end position="19"/>
    </location>
</feature>
<feature type="transmembrane region" description="Helical" evidence="1">
    <location>
        <begin position="134"/>
        <end position="153"/>
    </location>
</feature>
<feature type="chain" id="PRO_5043852350" evidence="2">
    <location>
        <begin position="20"/>
        <end position="156"/>
    </location>
</feature>
<name>A0AAV0IHR0_9ROSI</name>
<organism evidence="3 4">
    <name type="scientific">Linum tenue</name>
    <dbReference type="NCBI Taxonomy" id="586396"/>
    <lineage>
        <taxon>Eukaryota</taxon>
        <taxon>Viridiplantae</taxon>
        <taxon>Streptophyta</taxon>
        <taxon>Embryophyta</taxon>
        <taxon>Tracheophyta</taxon>
        <taxon>Spermatophyta</taxon>
        <taxon>Magnoliopsida</taxon>
        <taxon>eudicotyledons</taxon>
        <taxon>Gunneridae</taxon>
        <taxon>Pentapetalae</taxon>
        <taxon>rosids</taxon>
        <taxon>fabids</taxon>
        <taxon>Malpighiales</taxon>
        <taxon>Linaceae</taxon>
        <taxon>Linum</taxon>
    </lineage>
</organism>
<evidence type="ECO:0000256" key="2">
    <source>
        <dbReference type="SAM" id="SignalP"/>
    </source>
</evidence>
<evidence type="ECO:0000256" key="1">
    <source>
        <dbReference type="SAM" id="Phobius"/>
    </source>
</evidence>
<keyword evidence="1" id="KW-0812">Transmembrane</keyword>
<gene>
    <name evidence="3" type="ORF">LITE_LOCUS9377</name>
</gene>
<keyword evidence="1" id="KW-0472">Membrane</keyword>
<keyword evidence="4" id="KW-1185">Reference proteome</keyword>
<keyword evidence="1" id="KW-1133">Transmembrane helix</keyword>
<dbReference type="EMBL" id="CAMGYJ010000004">
    <property type="protein sequence ID" value="CAI0397016.1"/>
    <property type="molecule type" value="Genomic_DNA"/>
</dbReference>
<evidence type="ECO:0000313" key="4">
    <source>
        <dbReference type="Proteomes" id="UP001154282"/>
    </source>
</evidence>
<proteinExistence type="predicted"/>
<reference evidence="3" key="1">
    <citation type="submission" date="2022-08" db="EMBL/GenBank/DDBJ databases">
        <authorList>
            <person name="Gutierrez-Valencia J."/>
        </authorList>
    </citation>
    <scope>NUCLEOTIDE SEQUENCE</scope>
</reference>
<accession>A0AAV0IHR0</accession>
<protein>
    <submittedName>
        <fullName evidence="3">Uncharacterized protein</fullName>
    </submittedName>
</protein>
<evidence type="ECO:0000313" key="3">
    <source>
        <dbReference type="EMBL" id="CAI0397016.1"/>
    </source>
</evidence>
<keyword evidence="2" id="KW-0732">Signal</keyword>
<feature type="non-terminal residue" evidence="3">
    <location>
        <position position="156"/>
    </location>
</feature>
<dbReference type="Proteomes" id="UP001154282">
    <property type="component" value="Unassembled WGS sequence"/>
</dbReference>
<feature type="non-terminal residue" evidence="3">
    <location>
        <position position="1"/>
    </location>
</feature>
<dbReference type="AlphaFoldDB" id="A0AAV0IHR0"/>
<comment type="caution">
    <text evidence="3">The sequence shown here is derived from an EMBL/GenBank/DDBJ whole genome shotgun (WGS) entry which is preliminary data.</text>
</comment>
<sequence>AQAFWFLNVGSILLYTCLSRSTFFGEVALAEIEGAAAFGDGGLGEAAGLGDGALGEVAALGELLTRREGTRGEEETTLEGGGTKFGVLGCSAGGVGGLNVSLCSLSASPKIFSMLLGSLNNGMNELLLSPCLNFPMPLLFFSLLLLFLSGSCIEVK</sequence>